<dbReference type="EMBL" id="CP097218">
    <property type="protein sequence ID" value="UQN30666.1"/>
    <property type="molecule type" value="Genomic_DNA"/>
</dbReference>
<accession>A0ABY4N7Y5</accession>
<organism evidence="2 3">
    <name type="scientific">Brachybacterium kimchii</name>
    <dbReference type="NCBI Taxonomy" id="2942909"/>
    <lineage>
        <taxon>Bacteria</taxon>
        <taxon>Bacillati</taxon>
        <taxon>Actinomycetota</taxon>
        <taxon>Actinomycetes</taxon>
        <taxon>Micrococcales</taxon>
        <taxon>Dermabacteraceae</taxon>
        <taxon>Brachybacterium</taxon>
    </lineage>
</organism>
<dbReference type="Pfam" id="PF03354">
    <property type="entry name" value="TerL_ATPase"/>
    <property type="match status" value="1"/>
</dbReference>
<evidence type="ECO:0000313" key="3">
    <source>
        <dbReference type="Proteomes" id="UP001055868"/>
    </source>
</evidence>
<reference evidence="2" key="1">
    <citation type="submission" date="2022-05" db="EMBL/GenBank/DDBJ databases">
        <title>Genomic analysis of Brachybacterium sp. CBA3104.</title>
        <authorList>
            <person name="Roh S.W."/>
            <person name="Kim Y.B."/>
            <person name="Kim Y."/>
        </authorList>
    </citation>
    <scope>NUCLEOTIDE SEQUENCE</scope>
    <source>
        <strain evidence="2">CBA3104</strain>
    </source>
</reference>
<proteinExistence type="predicted"/>
<name>A0ABY4N7Y5_9MICO</name>
<dbReference type="Proteomes" id="UP001055868">
    <property type="component" value="Chromosome"/>
</dbReference>
<feature type="domain" description="Terminase large subunit-like ATPase" evidence="1">
    <location>
        <begin position="127"/>
        <end position="244"/>
    </location>
</feature>
<sequence>MPHRVITAPGYDRDKRGNRVLWVALWWLETFVVYGPGDVEGQPIRLSDERAGFIMDCYALDAAGRRLHNSAFFSRPKGCDKSGLAGYLVLLEALGPCRFEGWAKGGETYTFLGRTYTYRQGEPMGRPVHSPVIRIVATEEDQAGNIFDNVLTNLDPKYGHGLSQLVAYGLKVTQTEIGLPGGGKITPSSSGADSKDGGKETFVAFDETHLYTSNGLRRMYKTTKRNLRKRRASAGTWLLETTTMYEPGTNSIAEDTYSFANEIQEGRAKRGRLLFDHRWAELDDLSDEDALADAIAEAYGDALEWNSVSDVIDDIFDPRQSESESKRYSLNTLVEGDDAWITPQDWQAVLNRKQRARPGDRITLGFDGSVDDDATALVACSIDHGHLWPILIDEIPDGPEARGWSVNVESFNKAVAWAFETFDVVGFFADPPYWQEQIEDWAKNAGDRLQVKASTKHSIKFWTTQTNRMSDELERLHTAIRRHEDVSHEGVPSLSRHMLNARNREYSRFGRRLIGKRSKKSPHKIDAAMAATLAYAARAQYLAEVQAQPEVFVPRRIERKERRGVR</sequence>
<dbReference type="InterPro" id="IPR046461">
    <property type="entry name" value="TerL_ATPase"/>
</dbReference>
<dbReference type="RefSeq" id="WP_249480054.1">
    <property type="nucleotide sequence ID" value="NZ_CP097218.1"/>
</dbReference>
<evidence type="ECO:0000259" key="1">
    <source>
        <dbReference type="Pfam" id="PF03354"/>
    </source>
</evidence>
<gene>
    <name evidence="2" type="ORF">M4486_05015</name>
</gene>
<evidence type="ECO:0000313" key="2">
    <source>
        <dbReference type="EMBL" id="UQN30666.1"/>
    </source>
</evidence>
<keyword evidence="3" id="KW-1185">Reference proteome</keyword>
<protein>
    <submittedName>
        <fullName evidence="2">Phage terminase family protein</fullName>
    </submittedName>
</protein>